<evidence type="ECO:0000256" key="5">
    <source>
        <dbReference type="ARBA" id="ARBA00023157"/>
    </source>
</evidence>
<dbReference type="PRINTS" id="PR00290">
    <property type="entry name" value="KAZALINHBTR"/>
</dbReference>
<dbReference type="Proteomes" id="UP000265140">
    <property type="component" value="Chromosome 25"/>
</dbReference>
<keyword evidence="3" id="KW-0646">Protease inhibitor</keyword>
<dbReference type="PROSITE" id="PS00282">
    <property type="entry name" value="KAZAL_1"/>
    <property type="match status" value="1"/>
</dbReference>
<evidence type="ECO:0000256" key="2">
    <source>
        <dbReference type="ARBA" id="ARBA00022525"/>
    </source>
</evidence>
<dbReference type="PANTHER" id="PTHR21312">
    <property type="entry name" value="SERINE PROTEASE INHIBITOR"/>
    <property type="match status" value="1"/>
</dbReference>
<evidence type="ECO:0000256" key="4">
    <source>
        <dbReference type="ARBA" id="ARBA00022900"/>
    </source>
</evidence>
<dbReference type="Ensembl" id="ENSELUT00000109040.1">
    <property type="protein sequence ID" value="ENSELUP00000094359.1"/>
    <property type="gene ID" value="ENSELUG00000037220.1"/>
</dbReference>
<evidence type="ECO:0000256" key="6">
    <source>
        <dbReference type="SAM" id="SignalP"/>
    </source>
</evidence>
<reference evidence="8" key="3">
    <citation type="submission" date="2025-09" db="UniProtKB">
        <authorList>
            <consortium name="Ensembl"/>
        </authorList>
    </citation>
    <scope>IDENTIFICATION</scope>
</reference>
<evidence type="ECO:0000256" key="1">
    <source>
        <dbReference type="ARBA" id="ARBA00004613"/>
    </source>
</evidence>
<feature type="chain" id="PRO_5044338651" description="Kazal-like domain-containing protein" evidence="6">
    <location>
        <begin position="21"/>
        <end position="124"/>
    </location>
</feature>
<comment type="subcellular location">
    <subcellularLocation>
        <location evidence="1">Secreted</location>
    </subcellularLocation>
</comment>
<keyword evidence="2" id="KW-0964">Secreted</keyword>
<evidence type="ECO:0000313" key="8">
    <source>
        <dbReference type="Ensembl" id="ENSELUP00000094359.1"/>
    </source>
</evidence>
<dbReference type="GeneTree" id="ENSGT01110000267564"/>
<evidence type="ECO:0000256" key="3">
    <source>
        <dbReference type="ARBA" id="ARBA00022690"/>
    </source>
</evidence>
<name>A0AAY5KZP8_ESOLU</name>
<dbReference type="InterPro" id="IPR036058">
    <property type="entry name" value="Kazal_dom_sf"/>
</dbReference>
<reference evidence="8" key="2">
    <citation type="submission" date="2025-08" db="UniProtKB">
        <authorList>
            <consortium name="Ensembl"/>
        </authorList>
    </citation>
    <scope>IDENTIFICATION</scope>
</reference>
<dbReference type="GO" id="GO:0004867">
    <property type="term" value="F:serine-type endopeptidase inhibitor activity"/>
    <property type="evidence" value="ECO:0007669"/>
    <property type="project" value="UniProtKB-KW"/>
</dbReference>
<keyword evidence="4" id="KW-0722">Serine protease inhibitor</keyword>
<evidence type="ECO:0000259" key="7">
    <source>
        <dbReference type="PROSITE" id="PS51465"/>
    </source>
</evidence>
<feature type="signal peptide" evidence="6">
    <location>
        <begin position="1"/>
        <end position="20"/>
    </location>
</feature>
<dbReference type="AlphaFoldDB" id="A0AAY5KZP8"/>
<dbReference type="GO" id="GO:0005576">
    <property type="term" value="C:extracellular region"/>
    <property type="evidence" value="ECO:0007669"/>
    <property type="project" value="UniProtKB-SubCell"/>
</dbReference>
<accession>A0AAY5KZP8</accession>
<proteinExistence type="predicted"/>
<keyword evidence="6" id="KW-0732">Signal</keyword>
<reference evidence="8 9" key="1">
    <citation type="submission" date="2020-02" db="EMBL/GenBank/DDBJ databases">
        <title>Esox lucius (northern pike) genome, fEsoLuc1, primary haplotype.</title>
        <authorList>
            <person name="Myers G."/>
            <person name="Karagic N."/>
            <person name="Meyer A."/>
            <person name="Pippel M."/>
            <person name="Reichard M."/>
            <person name="Winkler S."/>
            <person name="Tracey A."/>
            <person name="Sims Y."/>
            <person name="Howe K."/>
            <person name="Rhie A."/>
            <person name="Formenti G."/>
            <person name="Durbin R."/>
            <person name="Fedrigo O."/>
            <person name="Jarvis E.D."/>
        </authorList>
    </citation>
    <scope>NUCLEOTIDE SEQUENCE [LARGE SCALE GENOMIC DNA]</scope>
</reference>
<dbReference type="SMART" id="SM00280">
    <property type="entry name" value="KAZAL"/>
    <property type="match status" value="1"/>
</dbReference>
<dbReference type="InterPro" id="IPR002350">
    <property type="entry name" value="Kazal_dom"/>
</dbReference>
<keyword evidence="9" id="KW-1185">Reference proteome</keyword>
<feature type="domain" description="Kazal-like" evidence="7">
    <location>
        <begin position="27"/>
        <end position="75"/>
    </location>
</feature>
<evidence type="ECO:0000313" key="9">
    <source>
        <dbReference type="Proteomes" id="UP000265140"/>
    </source>
</evidence>
<sequence>MAGKLVILLCVMLCVAFSAAEEEISGNYRNPSCGIMEEIMACPMNFAPVCGTDGNTYPNECALCVQRHFFERCSLHQFKVSIYISQNNNISVTTFYLLSLYDFLFKNIGFKLFAYHCILFFLIF</sequence>
<dbReference type="Gene3D" id="3.30.60.30">
    <property type="match status" value="1"/>
</dbReference>
<dbReference type="PROSITE" id="PS51465">
    <property type="entry name" value="KAZAL_2"/>
    <property type="match status" value="1"/>
</dbReference>
<dbReference type="SUPFAM" id="SSF100895">
    <property type="entry name" value="Kazal-type serine protease inhibitors"/>
    <property type="match status" value="1"/>
</dbReference>
<organism evidence="8 9">
    <name type="scientific">Esox lucius</name>
    <name type="common">Northern pike</name>
    <dbReference type="NCBI Taxonomy" id="8010"/>
    <lineage>
        <taxon>Eukaryota</taxon>
        <taxon>Metazoa</taxon>
        <taxon>Chordata</taxon>
        <taxon>Craniata</taxon>
        <taxon>Vertebrata</taxon>
        <taxon>Euteleostomi</taxon>
        <taxon>Actinopterygii</taxon>
        <taxon>Neopterygii</taxon>
        <taxon>Teleostei</taxon>
        <taxon>Protacanthopterygii</taxon>
        <taxon>Esociformes</taxon>
        <taxon>Esocidae</taxon>
        <taxon>Esox</taxon>
    </lineage>
</organism>
<dbReference type="InterPro" id="IPR001239">
    <property type="entry name" value="Prot_inh_Kazal-m"/>
</dbReference>
<dbReference type="Pfam" id="PF00050">
    <property type="entry name" value="Kazal_1"/>
    <property type="match status" value="1"/>
</dbReference>
<dbReference type="PANTHER" id="PTHR21312:SF28">
    <property type="entry name" value="OVOINHIBITOR-RELATED"/>
    <property type="match status" value="1"/>
</dbReference>
<keyword evidence="5" id="KW-1015">Disulfide bond</keyword>
<protein>
    <recommendedName>
        <fullName evidence="7">Kazal-like domain-containing protein</fullName>
    </recommendedName>
</protein>